<dbReference type="eggNOG" id="KOG3417">
    <property type="taxonomic scope" value="Eukaryota"/>
</dbReference>
<gene>
    <name evidence="8" type="ORF">NAEGRDRAFT_53208</name>
</gene>
<evidence type="ECO:0000313" key="8">
    <source>
        <dbReference type="EMBL" id="EFC38209.1"/>
    </source>
</evidence>
<evidence type="ECO:0000313" key="9">
    <source>
        <dbReference type="Proteomes" id="UP000006671"/>
    </source>
</evidence>
<dbReference type="GO" id="GO:0005085">
    <property type="term" value="F:guanyl-nucleotide exchange factor activity"/>
    <property type="evidence" value="ECO:0007669"/>
    <property type="project" value="UniProtKB-KW"/>
</dbReference>
<feature type="compositionally biased region" description="Low complexity" evidence="4">
    <location>
        <begin position="95"/>
        <end position="111"/>
    </location>
</feature>
<evidence type="ECO:0000256" key="2">
    <source>
        <dbReference type="PROSITE-ProRule" id="PRU00168"/>
    </source>
</evidence>
<accession>D2VY93</accession>
<protein>
    <submittedName>
        <fullName evidence="8">RasGEF domain-containing protein</fullName>
    </submittedName>
</protein>
<dbReference type="SMART" id="SM00147">
    <property type="entry name" value="RasGEF"/>
    <property type="match status" value="1"/>
</dbReference>
<dbReference type="KEGG" id="ngr:NAEGRDRAFT_53208"/>
<dbReference type="CDD" id="cd08679">
    <property type="entry name" value="C2_DOCK180_related"/>
    <property type="match status" value="1"/>
</dbReference>
<dbReference type="InterPro" id="IPR008937">
    <property type="entry name" value="Ras-like_GEF"/>
</dbReference>
<dbReference type="SUPFAM" id="SSF48366">
    <property type="entry name" value="Ras GEF"/>
    <property type="match status" value="1"/>
</dbReference>
<dbReference type="Gene3D" id="2.60.40.150">
    <property type="entry name" value="C2 domain"/>
    <property type="match status" value="1"/>
</dbReference>
<dbReference type="PROSITE" id="PS50212">
    <property type="entry name" value="RASGEF_NTER"/>
    <property type="match status" value="1"/>
</dbReference>
<dbReference type="InParanoid" id="D2VY93"/>
<sequence length="2183" mass="248626">MPTVNSHKKMSNSNTEDDTFITISTNEESINKFFDLDQLLDNLRQFPVVLLKTVNEIAEQQKKEQEEFYPSHDDYVDDESLNDIQSIESDDEENTPSPNNNNQTTTTTNQTMDNLVPVEVKQQSLSQIMLQHKLQLHNLPKVVENDHSPNGQPSSYSSPRGNHLAAASNSNLKRLPSALRFESANLTPRSPRPSNTPSSASSTNTNSKSSSFKNSSPLAASSAVGVKVFSQENEVDQQQVSPQKENTECRNNNSSTTTSTTGNNTNGLTTATTNVPVTSRPKQSDDFVEHPLFSPPDNFIEMVHENLPIHFNDVLTSNNDESIRQILNNSLSDHPALQFATRLILDEKQIVRINNNNLDGSKIKNQLDWDLEMSAKAGLNPITGKQLSDSTSTTCNLLISSQIGSTIVPISAPLSANQIRIDDSPYKPSLTPSASLPLTPKRLKARSNTTNNVLSNPTVNVAPPASSSFSPISTNYLSVNSQEYLGGKYSSASNTGLGMILTNSGSSLVDPRRSDVDLETLEVDVEEEEEEEIVNTELNFREVSEKMYEETSNRVASIYNPFYRLSNLEEDVCKRGIPSNPFQVDQSLKILINAKGLIFENTDINLEPLYATLYLYDKKTESRISEEFNFTLNTGMGTLTQLGIEKSFPKDLLSTEAKMKAIFSVKDKNPNIYLVLWVKRIFSDNSYVDNTYLAKKKIDESSKKSYLEKLKTAYSFLDQFKSPLICAVEPLFEEKRESVTSNELKVSIEEPPTYEVRKGAIIFDKLFVVPHLDGKKQRCNVSSLIEHQRDYSKQKGTLKVDNITFKNISAKFTMLIDSNPDNISKYHQVRPLYDTGVHEVKAVSVSEDNADSFTFDDDETITMSFNTFSHSSKSTTLFTTAPKLDLTFNHVLYILLDNINMTSLPNSYKSVAVRVLLRENDEMSGGVLVGASRIFSEGSRNYIGGMDIKQQAISSITYHEKYPLFFDQIKIQLPFPIHDNHHLVFEFRHVSSKRGQPVSGVVGKADTTVIGFSILKLVQDEGFKNGMKKLPIYKCTTLPNNYLSDKSLQKYANGKSIFRFNVIAKSSIFPSDKNAVSLLTNSGLFINSKNNNLPKGSFLSQLNDAMSLSDAESILKNFQKAHWSQMLYHFPVFLNCVMYIIANVKTASLQNSTSSEIQNNNSVSEKTLGIAGFVKKRTATLTSRTKNVESVKETTTSTSTTTTSLSLLVFETLLHMLRGMRSNSRLDYYERDQFLNGYIYYMFKNPPTPDNTSFCLLLAERWEEFFKSCHTKETESRTKESNSNTTESSGASSSTNDSVANRPRRATYFSKPRSNQSSESQESTVEEINALDSLKLSWFLFDTLVKSMKLYILEGKKQDVFTEVFYTKMRSLQTKLMERLLTASGDPIKLHFVKVVNRHLALFMCDLLEISLMKEMKDDVRFRKFVKTALNDYVLTTQFKSSPVVVGLKFDFAEIIIDSSIFVEVNMCSETPFLLKFVIGILQKANKPDLRTITLRIINRLIVKLDSLTKFSSADSRNEICKLVMPLFFEIAHVEKLLRNMDNDLQSHFAVSFVHCLRNRKKEEWPEIWNHKSPDVLVSFVKLLSIAINKHIAYPVRVTRRMIKTIVIEILVCFIEQKWELMIMENEKYSPVIEEVLLLIMKYIEQFNQSSQDAENVRKRMDPMLTNTMLTPLFVTIVQKLIPVFSIDIHDDRWKWALGTLLSVCCFPLSQSENESYILESIDCLLISHQAKLENIEKNHEKLILTEDSEKNYVVENNQIKAATLDKLIEKITSDKETDPKFRDVFFLTYRSFCSSHVLMDKLIDRFNIAEEQKKQDIQPEANTKVLLRVINAVKMWVEKYFHDFDNLLLVRLIQFLDSVANIKEFSSFCNALRKTLSNKLIKDNDKAVKHAKQTDVPDPIIPENFSEHVAFNILEWSPIEIARQITLIEYEYFQKIEPKECLSGAWTKSSKYDEAPNIAHLTDRWNKMTQFVACSILSQNDLKIRRRYIIKFIELANALRDINNFHGLSEILSGLSNVSVYRLKKTWATVPTEYLTLYEDLKKLCSQEQANKNMRQALQLCLPPCIPPLSMYLKDLTFINDGNPDYIRDGLINVFKRRQVSKIILEIRQYQMQPYYFETVDFIKRIINQIQTVTLEDYKLYTSGVSTNPSIQSLLSLGNIQLVDEDTLWDRSLELEPRQPQQ</sequence>
<dbReference type="SMART" id="SM00229">
    <property type="entry name" value="RasGEFN"/>
    <property type="match status" value="1"/>
</dbReference>
<feature type="domain" description="N-terminal Ras-GEF" evidence="6">
    <location>
        <begin position="1756"/>
        <end position="1881"/>
    </location>
</feature>
<dbReference type="GO" id="GO:0007265">
    <property type="term" value="P:Ras protein signal transduction"/>
    <property type="evidence" value="ECO:0007669"/>
    <property type="project" value="TreeGrafter"/>
</dbReference>
<dbReference type="EMBL" id="GG738910">
    <property type="protein sequence ID" value="EFC38209.1"/>
    <property type="molecule type" value="Genomic_DNA"/>
</dbReference>
<dbReference type="Pfam" id="PF00618">
    <property type="entry name" value="RasGEF_N"/>
    <property type="match status" value="1"/>
</dbReference>
<comment type="similarity">
    <text evidence="3">Belongs to the DOCK family.</text>
</comment>
<evidence type="ECO:0000256" key="1">
    <source>
        <dbReference type="ARBA" id="ARBA00022658"/>
    </source>
</evidence>
<dbReference type="RefSeq" id="XP_002670953.1">
    <property type="nucleotide sequence ID" value="XM_002670907.1"/>
</dbReference>
<dbReference type="Gene3D" id="1.10.840.10">
    <property type="entry name" value="Ras guanine-nucleotide exchange factors catalytic domain"/>
    <property type="match status" value="1"/>
</dbReference>
<reference evidence="8 9" key="1">
    <citation type="journal article" date="2010" name="Cell">
        <title>The genome of Naegleria gruberi illuminates early eukaryotic versatility.</title>
        <authorList>
            <person name="Fritz-Laylin L.K."/>
            <person name="Prochnik S.E."/>
            <person name="Ginger M.L."/>
            <person name="Dacks J.B."/>
            <person name="Carpenter M.L."/>
            <person name="Field M.C."/>
            <person name="Kuo A."/>
            <person name="Paredez A."/>
            <person name="Chapman J."/>
            <person name="Pham J."/>
            <person name="Shu S."/>
            <person name="Neupane R."/>
            <person name="Cipriano M."/>
            <person name="Mancuso J."/>
            <person name="Tu H."/>
            <person name="Salamov A."/>
            <person name="Lindquist E."/>
            <person name="Shapiro H."/>
            <person name="Lucas S."/>
            <person name="Grigoriev I.V."/>
            <person name="Cande W.Z."/>
            <person name="Fulton C."/>
            <person name="Rokhsar D.S."/>
            <person name="Dawson S.C."/>
        </authorList>
    </citation>
    <scope>NUCLEOTIDE SEQUENCE [LARGE SCALE GENOMIC DNA]</scope>
    <source>
        <strain evidence="8 9">NEG-M</strain>
    </source>
</reference>
<dbReference type="PROSITE" id="PS51650">
    <property type="entry name" value="C2_DOCK"/>
    <property type="match status" value="1"/>
</dbReference>
<dbReference type="Pfam" id="PF00617">
    <property type="entry name" value="RasGEF"/>
    <property type="match status" value="1"/>
</dbReference>
<feature type="region of interest" description="Disordered" evidence="4">
    <location>
        <begin position="143"/>
        <end position="164"/>
    </location>
</feature>
<dbReference type="PANTHER" id="PTHR23113:SF370">
    <property type="entry name" value="RAS GUANINE NUCLEOTIDE EXCHANGE FACTOR P"/>
    <property type="match status" value="1"/>
</dbReference>
<organism evidence="9">
    <name type="scientific">Naegleria gruberi</name>
    <name type="common">Amoeba</name>
    <dbReference type="NCBI Taxonomy" id="5762"/>
    <lineage>
        <taxon>Eukaryota</taxon>
        <taxon>Discoba</taxon>
        <taxon>Heterolobosea</taxon>
        <taxon>Tetramitia</taxon>
        <taxon>Eutetramitia</taxon>
        <taxon>Vahlkampfiidae</taxon>
        <taxon>Naegleria</taxon>
    </lineage>
</organism>
<dbReference type="CDD" id="cd06224">
    <property type="entry name" value="REM"/>
    <property type="match status" value="1"/>
</dbReference>
<dbReference type="InterPro" id="IPR027007">
    <property type="entry name" value="C2_DOCK-type_domain"/>
</dbReference>
<dbReference type="Proteomes" id="UP000006671">
    <property type="component" value="Unassembled WGS sequence"/>
</dbReference>
<dbReference type="CDD" id="cd00155">
    <property type="entry name" value="RasGEF"/>
    <property type="match status" value="1"/>
</dbReference>
<feature type="compositionally biased region" description="Low complexity" evidence="4">
    <location>
        <begin position="1281"/>
        <end position="1298"/>
    </location>
</feature>
<dbReference type="VEuPathDB" id="AmoebaDB:NAEGRDRAFT_53208"/>
<dbReference type="PANTHER" id="PTHR23113">
    <property type="entry name" value="GUANINE NUCLEOTIDE EXCHANGE FACTOR"/>
    <property type="match status" value="1"/>
</dbReference>
<evidence type="ECO:0000259" key="7">
    <source>
        <dbReference type="PROSITE" id="PS51650"/>
    </source>
</evidence>
<dbReference type="InterPro" id="IPR023578">
    <property type="entry name" value="Ras_GEF_dom_sf"/>
</dbReference>
<feature type="compositionally biased region" description="Polar residues" evidence="4">
    <location>
        <begin position="233"/>
        <end position="244"/>
    </location>
</feature>
<dbReference type="InterPro" id="IPR036964">
    <property type="entry name" value="RASGEF_cat_dom_sf"/>
</dbReference>
<dbReference type="OMA" id="QKWELMI"/>
<feature type="domain" description="C2 DOCK-type" evidence="7">
    <location>
        <begin position="889"/>
        <end position="1065"/>
    </location>
</feature>
<evidence type="ECO:0000259" key="5">
    <source>
        <dbReference type="PROSITE" id="PS50009"/>
    </source>
</evidence>
<proteinExistence type="inferred from homology"/>
<evidence type="ECO:0000259" key="6">
    <source>
        <dbReference type="PROSITE" id="PS50212"/>
    </source>
</evidence>
<evidence type="ECO:0000256" key="3">
    <source>
        <dbReference type="PROSITE-ProRule" id="PRU00983"/>
    </source>
</evidence>
<dbReference type="STRING" id="5762.D2VY93"/>
<dbReference type="InterPro" id="IPR000651">
    <property type="entry name" value="Ras-like_Gua-exchang_fac_N"/>
</dbReference>
<dbReference type="eggNOG" id="KOG1997">
    <property type="taxonomic scope" value="Eukaryota"/>
</dbReference>
<feature type="region of interest" description="Disordered" evidence="4">
    <location>
        <begin position="184"/>
        <end position="217"/>
    </location>
</feature>
<keyword evidence="9" id="KW-1185">Reference proteome</keyword>
<feature type="compositionally biased region" description="Polar residues" evidence="4">
    <location>
        <begin position="148"/>
        <end position="160"/>
    </location>
</feature>
<dbReference type="Pfam" id="PF14429">
    <property type="entry name" value="DOCK-C2"/>
    <property type="match status" value="1"/>
</dbReference>
<dbReference type="GO" id="GO:0005886">
    <property type="term" value="C:plasma membrane"/>
    <property type="evidence" value="ECO:0007669"/>
    <property type="project" value="TreeGrafter"/>
</dbReference>
<feature type="compositionally biased region" description="Low complexity" evidence="4">
    <location>
        <begin position="251"/>
        <end position="274"/>
    </location>
</feature>
<feature type="region of interest" description="Disordered" evidence="4">
    <location>
        <begin position="233"/>
        <end position="287"/>
    </location>
</feature>
<feature type="region of interest" description="Disordered" evidence="4">
    <location>
        <begin position="88"/>
        <end position="114"/>
    </location>
</feature>
<keyword evidence="1 2" id="KW-0344">Guanine-nucleotide releasing factor</keyword>
<dbReference type="GeneID" id="8853843"/>
<evidence type="ECO:0000256" key="4">
    <source>
        <dbReference type="SAM" id="MobiDB-lite"/>
    </source>
</evidence>
<dbReference type="InterPro" id="IPR001895">
    <property type="entry name" value="RASGEF_cat_dom"/>
</dbReference>
<feature type="domain" description="Ras-GEF" evidence="5">
    <location>
        <begin position="1918"/>
        <end position="2179"/>
    </location>
</feature>
<dbReference type="OrthoDB" id="546434at2759"/>
<feature type="compositionally biased region" description="Low complexity" evidence="4">
    <location>
        <begin position="186"/>
        <end position="217"/>
    </location>
</feature>
<dbReference type="Gene3D" id="1.20.870.10">
    <property type="entry name" value="Son of sevenless (SoS) protein Chain: S domain 1"/>
    <property type="match status" value="1"/>
</dbReference>
<feature type="region of interest" description="Disordered" evidence="4">
    <location>
        <begin position="1273"/>
        <end position="1303"/>
    </location>
</feature>
<dbReference type="PROSITE" id="PS50009">
    <property type="entry name" value="RASGEF_CAT"/>
    <property type="match status" value="1"/>
</dbReference>
<name>D2VY93_NAEGR</name>
<dbReference type="InterPro" id="IPR035892">
    <property type="entry name" value="C2_domain_sf"/>
</dbReference>